<sequence length="188" mass="21061">MSDPVKSPPVVLVPGFMSPAWTMWPLAKYLQRSNETIVRWDYPRIFTDLDASIVSLSKQLSAFDASSISIVSHSFGDWLTRSALHLVNSQRSVRLISICPVTTAVPLVKLTRPISQYLAPELRIMSRATSAAVSLPVGMEIDRTVVHAKGEILVRQQKADDQRFVLGSHTSVLFQPNVWKLVHDELQR</sequence>
<dbReference type="RefSeq" id="WP_283433852.1">
    <property type="nucleotide sequence ID" value="NZ_FXUG01000010.1"/>
</dbReference>
<reference evidence="1 2" key="1">
    <citation type="submission" date="2017-05" db="EMBL/GenBank/DDBJ databases">
        <authorList>
            <person name="Varghese N."/>
            <person name="Submissions S."/>
        </authorList>
    </citation>
    <scope>NUCLEOTIDE SEQUENCE [LARGE SCALE GENOMIC DNA]</scope>
    <source>
        <strain evidence="1 2">DSM 25457</strain>
    </source>
</reference>
<evidence type="ECO:0008006" key="3">
    <source>
        <dbReference type="Google" id="ProtNLM"/>
    </source>
</evidence>
<organism evidence="1 2">
    <name type="scientific">Neorhodopirellula lusitana</name>
    <dbReference type="NCBI Taxonomy" id="445327"/>
    <lineage>
        <taxon>Bacteria</taxon>
        <taxon>Pseudomonadati</taxon>
        <taxon>Planctomycetota</taxon>
        <taxon>Planctomycetia</taxon>
        <taxon>Pirellulales</taxon>
        <taxon>Pirellulaceae</taxon>
        <taxon>Neorhodopirellula</taxon>
    </lineage>
</organism>
<accession>A0ABY1QG62</accession>
<keyword evidence="2" id="KW-1185">Reference proteome</keyword>
<dbReference type="SUPFAM" id="SSF53474">
    <property type="entry name" value="alpha/beta-Hydrolases"/>
    <property type="match status" value="1"/>
</dbReference>
<dbReference type="EMBL" id="FXUG01000010">
    <property type="protein sequence ID" value="SMP67010.1"/>
    <property type="molecule type" value="Genomic_DNA"/>
</dbReference>
<dbReference type="Gene3D" id="3.40.50.1820">
    <property type="entry name" value="alpha/beta hydrolase"/>
    <property type="match status" value="1"/>
</dbReference>
<protein>
    <recommendedName>
        <fullName evidence="3">Alpha/beta hydrolase</fullName>
    </recommendedName>
</protein>
<dbReference type="InterPro" id="IPR029058">
    <property type="entry name" value="AB_hydrolase_fold"/>
</dbReference>
<gene>
    <name evidence="1" type="ORF">SAMN06265222_11081</name>
</gene>
<dbReference type="Proteomes" id="UP001158067">
    <property type="component" value="Unassembled WGS sequence"/>
</dbReference>
<proteinExistence type="predicted"/>
<evidence type="ECO:0000313" key="1">
    <source>
        <dbReference type="EMBL" id="SMP67010.1"/>
    </source>
</evidence>
<name>A0ABY1QG62_9BACT</name>
<evidence type="ECO:0000313" key="2">
    <source>
        <dbReference type="Proteomes" id="UP001158067"/>
    </source>
</evidence>
<comment type="caution">
    <text evidence="1">The sequence shown here is derived from an EMBL/GenBank/DDBJ whole genome shotgun (WGS) entry which is preliminary data.</text>
</comment>